<organism evidence="7 8">
    <name type="scientific">Micromonospora sonneratiae</name>
    <dbReference type="NCBI Taxonomy" id="1184706"/>
    <lineage>
        <taxon>Bacteria</taxon>
        <taxon>Bacillati</taxon>
        <taxon>Actinomycetota</taxon>
        <taxon>Actinomycetes</taxon>
        <taxon>Micromonosporales</taxon>
        <taxon>Micromonosporaceae</taxon>
        <taxon>Micromonospora</taxon>
    </lineage>
</organism>
<protein>
    <submittedName>
        <fullName evidence="7">Branched-chain amino acid ABC transporter permease</fullName>
    </submittedName>
</protein>
<feature type="transmembrane region" description="Helical" evidence="6">
    <location>
        <begin position="225"/>
        <end position="246"/>
    </location>
</feature>
<dbReference type="CDD" id="cd06581">
    <property type="entry name" value="TM_PBP1_LivM_like"/>
    <property type="match status" value="1"/>
</dbReference>
<dbReference type="RefSeq" id="WP_377565706.1">
    <property type="nucleotide sequence ID" value="NZ_JBHTMP010000001.1"/>
</dbReference>
<evidence type="ECO:0000256" key="5">
    <source>
        <dbReference type="ARBA" id="ARBA00023136"/>
    </source>
</evidence>
<comment type="caution">
    <text evidence="7">The sequence shown here is derived from an EMBL/GenBank/DDBJ whole genome shotgun (WGS) entry which is preliminary data.</text>
</comment>
<name>A0ABW3Y5K1_9ACTN</name>
<evidence type="ECO:0000313" key="7">
    <source>
        <dbReference type="EMBL" id="MFD1319636.1"/>
    </source>
</evidence>
<reference evidence="8" key="1">
    <citation type="journal article" date="2019" name="Int. J. Syst. Evol. Microbiol.">
        <title>The Global Catalogue of Microorganisms (GCM) 10K type strain sequencing project: providing services to taxonomists for standard genome sequencing and annotation.</title>
        <authorList>
            <consortium name="The Broad Institute Genomics Platform"/>
            <consortium name="The Broad Institute Genome Sequencing Center for Infectious Disease"/>
            <person name="Wu L."/>
            <person name="Ma J."/>
        </authorList>
    </citation>
    <scope>NUCLEOTIDE SEQUENCE [LARGE SCALE GENOMIC DNA]</scope>
    <source>
        <strain evidence="8">JCM 31037</strain>
    </source>
</reference>
<keyword evidence="4 6" id="KW-1133">Transmembrane helix</keyword>
<feature type="transmembrane region" description="Helical" evidence="6">
    <location>
        <begin position="21"/>
        <end position="42"/>
    </location>
</feature>
<evidence type="ECO:0000256" key="6">
    <source>
        <dbReference type="SAM" id="Phobius"/>
    </source>
</evidence>
<feature type="transmembrane region" description="Helical" evidence="6">
    <location>
        <begin position="100"/>
        <end position="121"/>
    </location>
</feature>
<comment type="subcellular location">
    <subcellularLocation>
        <location evidence="1">Cell membrane</location>
        <topology evidence="1">Multi-pass membrane protein</topology>
    </subcellularLocation>
</comment>
<keyword evidence="5 6" id="KW-0472">Membrane</keyword>
<accession>A0ABW3Y5K1</accession>
<sequence length="340" mass="35135">MTTLASRPAAGETRRWDIREVPGIGGLALGVVATALILLWVGSDGYRQTLVTSAATYALIALGMYVPYLMAGSLSMAYGAYAGIGGYAVGLISTKTALPLAVAWIVGPIVAALIAVLLGLVTRRLSGFFLAAVTLLFGMAFTAFLIDGEGITGGSAGLGNLRPLNLFGWTPDHYQVVVGSAVVVCVIAFLLDRLRLSPWGVIVRTMRDAPRAVEAAGVRVPVMNLVALGLGAAIAAVGGGLFTYSAGSITPDTFTLNIVFLAIFMPLIGGAGTPWGAVAGAVLAVELTLNFPAIQTSGTLLLALGVLVIMLIAPRGVIGYADKLRTRIWALSRKGRVDHG</sequence>
<dbReference type="PANTHER" id="PTHR30482">
    <property type="entry name" value="HIGH-AFFINITY BRANCHED-CHAIN AMINO ACID TRANSPORT SYSTEM PERMEASE"/>
    <property type="match status" value="1"/>
</dbReference>
<keyword evidence="3 6" id="KW-0812">Transmembrane</keyword>
<feature type="transmembrane region" description="Helical" evidence="6">
    <location>
        <begin position="299"/>
        <end position="321"/>
    </location>
</feature>
<evidence type="ECO:0000256" key="4">
    <source>
        <dbReference type="ARBA" id="ARBA00022989"/>
    </source>
</evidence>
<feature type="transmembrane region" description="Helical" evidence="6">
    <location>
        <begin position="173"/>
        <end position="191"/>
    </location>
</feature>
<feature type="transmembrane region" description="Helical" evidence="6">
    <location>
        <begin position="128"/>
        <end position="146"/>
    </location>
</feature>
<evidence type="ECO:0000256" key="1">
    <source>
        <dbReference type="ARBA" id="ARBA00004651"/>
    </source>
</evidence>
<evidence type="ECO:0000256" key="2">
    <source>
        <dbReference type="ARBA" id="ARBA00022475"/>
    </source>
</evidence>
<keyword evidence="2" id="KW-1003">Cell membrane</keyword>
<dbReference type="InterPro" id="IPR043428">
    <property type="entry name" value="LivM-like"/>
</dbReference>
<keyword evidence="8" id="KW-1185">Reference proteome</keyword>
<dbReference type="Proteomes" id="UP001597260">
    <property type="component" value="Unassembled WGS sequence"/>
</dbReference>
<proteinExistence type="predicted"/>
<feature type="transmembrane region" description="Helical" evidence="6">
    <location>
        <begin position="78"/>
        <end position="94"/>
    </location>
</feature>
<dbReference type="EMBL" id="JBHTMP010000001">
    <property type="protein sequence ID" value="MFD1319636.1"/>
    <property type="molecule type" value="Genomic_DNA"/>
</dbReference>
<feature type="transmembrane region" description="Helical" evidence="6">
    <location>
        <begin position="54"/>
        <end position="71"/>
    </location>
</feature>
<evidence type="ECO:0000313" key="8">
    <source>
        <dbReference type="Proteomes" id="UP001597260"/>
    </source>
</evidence>
<feature type="transmembrane region" description="Helical" evidence="6">
    <location>
        <begin position="258"/>
        <end position="287"/>
    </location>
</feature>
<dbReference type="PANTHER" id="PTHR30482:SF1">
    <property type="entry name" value="BRANCHED-CHAIN AMINO ACID TRANSPORT PERMEASE PROTEIN LIVM-RELATED"/>
    <property type="match status" value="1"/>
</dbReference>
<dbReference type="Pfam" id="PF02653">
    <property type="entry name" value="BPD_transp_2"/>
    <property type="match status" value="1"/>
</dbReference>
<evidence type="ECO:0000256" key="3">
    <source>
        <dbReference type="ARBA" id="ARBA00022692"/>
    </source>
</evidence>
<dbReference type="InterPro" id="IPR001851">
    <property type="entry name" value="ABC_transp_permease"/>
</dbReference>
<gene>
    <name evidence="7" type="ORF">ACFQ4H_00890</name>
</gene>